<organism evidence="1 2">
    <name type="scientific">Cyphomyrmex costatus</name>
    <dbReference type="NCBI Taxonomy" id="456900"/>
    <lineage>
        <taxon>Eukaryota</taxon>
        <taxon>Metazoa</taxon>
        <taxon>Ecdysozoa</taxon>
        <taxon>Arthropoda</taxon>
        <taxon>Hexapoda</taxon>
        <taxon>Insecta</taxon>
        <taxon>Pterygota</taxon>
        <taxon>Neoptera</taxon>
        <taxon>Endopterygota</taxon>
        <taxon>Hymenoptera</taxon>
        <taxon>Apocrita</taxon>
        <taxon>Aculeata</taxon>
        <taxon>Formicoidea</taxon>
        <taxon>Formicidae</taxon>
        <taxon>Myrmicinae</taxon>
        <taxon>Cyphomyrmex</taxon>
    </lineage>
</organism>
<accession>A0A195BYT9</accession>
<reference evidence="1 2" key="1">
    <citation type="submission" date="2016-03" db="EMBL/GenBank/DDBJ databases">
        <title>Cyphomyrmex costatus WGS genome.</title>
        <authorList>
            <person name="Nygaard S."/>
            <person name="Hu H."/>
            <person name="Boomsma J."/>
            <person name="Zhang G."/>
        </authorList>
    </citation>
    <scope>NUCLEOTIDE SEQUENCE [LARGE SCALE GENOMIC DNA]</scope>
    <source>
        <strain evidence="1">MS0001</strain>
        <tissue evidence="1">Whole body</tissue>
    </source>
</reference>
<evidence type="ECO:0000313" key="1">
    <source>
        <dbReference type="EMBL" id="KYM93485.1"/>
    </source>
</evidence>
<dbReference type="AlphaFoldDB" id="A0A195BYT9"/>
<evidence type="ECO:0000313" key="2">
    <source>
        <dbReference type="Proteomes" id="UP000078542"/>
    </source>
</evidence>
<dbReference type="EMBL" id="KQ978501">
    <property type="protein sequence ID" value="KYM93485.1"/>
    <property type="molecule type" value="Genomic_DNA"/>
</dbReference>
<protein>
    <submittedName>
        <fullName evidence="1">Uncharacterized protein</fullName>
    </submittedName>
</protein>
<sequence>IASLPRRSSSAIGCVRKCSCGSNSRPVYFYPPFCLSHSYRYPANLAGELCENFSMRLCSARDSHAYVPHLITAGLGTGFEERRDNETRSNSFDQLLHRSLSPGQCWGERPVVTGMEGRPKGQGRECYFVNCLKFNTTYPSCTLCEYILLLPFSIMFYL</sequence>
<name>A0A195BYT9_9HYME</name>
<dbReference type="Proteomes" id="UP000078542">
    <property type="component" value="Unassembled WGS sequence"/>
</dbReference>
<proteinExistence type="predicted"/>
<gene>
    <name evidence="1" type="ORF">ALC62_15843</name>
</gene>
<feature type="non-terminal residue" evidence="1">
    <location>
        <position position="1"/>
    </location>
</feature>
<keyword evidence="2" id="KW-1185">Reference proteome</keyword>
<dbReference type="STRING" id="456900.A0A195BYT9"/>